<feature type="chain" id="PRO_5008915925" evidence="1">
    <location>
        <begin position="23"/>
        <end position="1503"/>
    </location>
</feature>
<dbReference type="KEGG" id="pmal:PMUG01_07041000"/>
<dbReference type="Proteomes" id="UP000219813">
    <property type="component" value="Chromosome 7"/>
</dbReference>
<dbReference type="OMA" id="DVYDFFY"/>
<gene>
    <name evidence="2" type="primary">RhopH2</name>
    <name evidence="2" type="ORF">PMUG01_07041000</name>
</gene>
<sequence length="1503" mass="176891">MPKVSLPLLALLATCFISASSSFELNLTKGLRYSTEVNIRNIQVEDNSLRTCEHILNYMHAKNTLTNHDKAFFQKNCDKTLDKIKEDSIDKNVKKEINELVLSVTHLRCHYYNTIITNNSAMALKYILLSIDNSLSDENAITRTKEILKFNRYILDNTNIRNVQEMLVLSSKNDEFMNESKSKVIENIHKDFTLFNDYLVISSGQVKVIENLPFETFVNVKKEKFCSNYIHLCQKFYEQVIIYFRMKNIFNELVDYVDKNSTTFKKEKLLQLLDLSYNTEKEIKEHNKYALGGEKQRGKKEQSEQNVVSSLHKYVDLYSSNKLLVNIKLKEGGSETLGEDNQHDQGGINPFEESSVVTNKNIKNELNDDEKYSELMNTIKNYILHVTEVDKDINNMVLELEDEDIEKFLVELNFFLYYGFLNIEEDKDLITLNDISPTFTNLYRANHIVFLYLLKTKYEENKHSEYQTFKFYKNMKFEKFNKEKLSSHFSVTSPITSLSKVLPDTINKHFLKIFPSIPKDFVIEPSERPKYQFFFTMAFKDCNINQNYSQVAKDLWAELLYAYDHFGWFYFHPKEVISSFTKTSFVRQMLITYDPLYVHLNSPHLNSPHLNSPHLNSPHLNSPLNYLNSPHLNSPHLNSPHLNSPHLNSPHLNSPHLNSPHLNCILNFVFSAELFSPCFITLHLFLFFIFIHFSGISQHLFAACTVSRNFILRFTEPLVYLDTQIAKLMDLIHLCLQMDKSKYELNLSISSKFFNYGGDFYSFKGNDKKKTMYTYDYIDSIANNYYFYSNEKYEVFKFEYNDNLYLSFPNVYSLAYQLFNELAINMNVVTNAPLKKKLKDKSKYAYFTLMNIIGKNPDIYSKGPRLVFAAYMLALVYYIESHIDISRYQPKEHFFMKQSLPLIGTFDSGDYNLLKTRCKMLTKFIQINKDENDFPHTHIEEYIKMLSLTSIVLWGKESKKSVYYDDDVSLYKKMMIACVFNGGKTVQEKVIERIKDSCDVKFYGLDPKNLDNFINITLSINKWNPIILEKLAQSFILTCKIQKLMYTSIDVENITLQNFYKLSVAPEMLKTYHCFKLGRQAATLLESIILKKKFVRFRVSDAMDVYEFFYTKKVLSENVKKDFEKFLKNKKLYEKKQYNAMRTFSPLSAEETTKIIESHQCYWFNSYENFKLLWMHVSSNLGTGTYLSNFFSEIWKNLHFVFKRKVRVKDVEYFSGDISQMGLIDYYSPLVHSEAFCQEKMQSLFISLRDDQEENRVDIPDKIKSAYYKCKLDYYKNHHTDPIHIIQPGDFLEKKVYVLKQPYYLIGNIDNTHKKKLVRLFLTESTLDYLLMDDIHIPECFGRCKVEHFNKVILKNVKAKASKVIDNSLIPESAILLTRKEMTVYVHNSYVHNLKRDALTNENITRKDIEDNDVRVCLGVGTYFNKPFLTNEHFNLTYKPMIDFPSGHNFKIFLRKNEHLVPKNENDDCYVHYRLSISYMKIRDPYQEISADLIKNLYILQKK</sequence>
<reference evidence="2 3" key="1">
    <citation type="submission" date="2016-06" db="EMBL/GenBank/DDBJ databases">
        <authorList>
            <consortium name="Pathogen Informatics"/>
        </authorList>
    </citation>
    <scope>NUCLEOTIDE SEQUENCE [LARGE SCALE GENOMIC DNA]</scope>
</reference>
<keyword evidence="3" id="KW-1185">Reference proteome</keyword>
<dbReference type="VEuPathDB" id="PlasmoDB:PmUG01_07041000"/>
<name>A0A1D3JMR6_PLAMA</name>
<dbReference type="EMBL" id="LT594628">
    <property type="protein sequence ID" value="SBT87947.1"/>
    <property type="molecule type" value="Genomic_DNA"/>
</dbReference>
<accession>A0A1D3JMR6</accession>
<protein>
    <submittedName>
        <fullName evidence="2">High molecular weight rhoptry protein 2, putative</fullName>
    </submittedName>
</protein>
<dbReference type="GeneID" id="39867972"/>
<dbReference type="OrthoDB" id="391866at2759"/>
<dbReference type="RefSeq" id="XP_028860879.1">
    <property type="nucleotide sequence ID" value="XM_029004163.1"/>
</dbReference>
<feature type="signal peptide" evidence="1">
    <location>
        <begin position="1"/>
        <end position="22"/>
    </location>
</feature>
<evidence type="ECO:0000313" key="3">
    <source>
        <dbReference type="Proteomes" id="UP000219813"/>
    </source>
</evidence>
<evidence type="ECO:0000256" key="1">
    <source>
        <dbReference type="SAM" id="SignalP"/>
    </source>
</evidence>
<evidence type="ECO:0000313" key="2">
    <source>
        <dbReference type="EMBL" id="SBT87947.1"/>
    </source>
</evidence>
<organism evidence="2 3">
    <name type="scientific">Plasmodium malariae</name>
    <dbReference type="NCBI Taxonomy" id="5858"/>
    <lineage>
        <taxon>Eukaryota</taxon>
        <taxon>Sar</taxon>
        <taxon>Alveolata</taxon>
        <taxon>Apicomplexa</taxon>
        <taxon>Aconoidasida</taxon>
        <taxon>Haemosporida</taxon>
        <taxon>Plasmodiidae</taxon>
        <taxon>Plasmodium</taxon>
        <taxon>Plasmodium (Plasmodium)</taxon>
    </lineage>
</organism>
<proteinExistence type="predicted"/>
<keyword evidence="1" id="KW-0732">Signal</keyword>